<accession>A0A318NPJ8</accession>
<gene>
    <name evidence="1" type="ORF">C7C45_04860</name>
</gene>
<reference evidence="1 2" key="1">
    <citation type="submission" date="2018-03" db="EMBL/GenBank/DDBJ databases">
        <title>Bioinformatic expansion and discovery of thiopeptide antibiotics.</title>
        <authorList>
            <person name="Schwalen C.J."/>
            <person name="Hudson G.A."/>
            <person name="Mitchell D.A."/>
        </authorList>
    </citation>
    <scope>NUCLEOTIDE SEQUENCE [LARGE SCALE GENOMIC DNA]</scope>
    <source>
        <strain evidence="1 2">NRRL 8041</strain>
    </source>
</reference>
<evidence type="ECO:0000313" key="2">
    <source>
        <dbReference type="Proteomes" id="UP000248333"/>
    </source>
</evidence>
<dbReference type="AlphaFoldDB" id="A0A318NPJ8"/>
<comment type="caution">
    <text evidence="1">The sequence shown here is derived from an EMBL/GenBank/DDBJ whole genome shotgun (WGS) entry which is preliminary data.</text>
</comment>
<protein>
    <submittedName>
        <fullName evidence="1">Uncharacterized protein</fullName>
    </submittedName>
</protein>
<name>A0A318NPJ8_9ACTN</name>
<proteinExistence type="predicted"/>
<dbReference type="Proteomes" id="UP000248333">
    <property type="component" value="Unassembled WGS sequence"/>
</dbReference>
<dbReference type="EMBL" id="PYBV01000005">
    <property type="protein sequence ID" value="PYC75202.1"/>
    <property type="molecule type" value="Genomic_DNA"/>
</dbReference>
<keyword evidence="2" id="KW-1185">Reference proteome</keyword>
<sequence>MATAKNTRTTTARTDNRTASEIAREKLTEAVALVATRKAEHEQAEIAREELAARLSSGDDTITSLDLAAATFAIERAELLAKAAGKRIKPAETALDSAQAIDNPSLARFVAERIEADPFVFGVYGFPVAVNADDRSNPGVYVNQATATSTDPTTGIMSGRVGITVVSPNGSPIDGAAILAGLAAIEASGNGQVSTNASPSRNGVTVDVRLSNIKPDVPTLATDVDSEALRNFGLDVTDAITKQGGWVDLSNADQYGGGMYGNTRGSFGNRTKRILSGLNGATIANVERDGDQERRTVRVDFDLSSRYFGILDLSGYTKTGVSGLVGEIVAGVGRVEAARVVTEDPTTERPTPGKEFSSPKSGVRVVVEVVAVARIAG</sequence>
<organism evidence="1 2">
    <name type="scientific">Micromonospora arborensis</name>
    <dbReference type="NCBI Taxonomy" id="2116518"/>
    <lineage>
        <taxon>Bacteria</taxon>
        <taxon>Bacillati</taxon>
        <taxon>Actinomycetota</taxon>
        <taxon>Actinomycetes</taxon>
        <taxon>Micromonosporales</taxon>
        <taxon>Micromonosporaceae</taxon>
        <taxon>Micromonospora</taxon>
    </lineage>
</organism>
<dbReference type="RefSeq" id="WP_110562407.1">
    <property type="nucleotide sequence ID" value="NZ_PYBV01000005.1"/>
</dbReference>
<evidence type="ECO:0000313" key="1">
    <source>
        <dbReference type="EMBL" id="PYC75202.1"/>
    </source>
</evidence>